<dbReference type="Gramene" id="TKV94267">
    <property type="protein sequence ID" value="TKV94267"/>
    <property type="gene ID" value="SEVIR_9G282500v2"/>
</dbReference>
<keyword evidence="1" id="KW-0472">Membrane</keyword>
<keyword evidence="1" id="KW-0812">Transmembrane</keyword>
<keyword evidence="3" id="KW-1185">Reference proteome</keyword>
<name>A0A4U6SYM9_SETVI</name>
<dbReference type="Proteomes" id="UP000298652">
    <property type="component" value="Chromosome 9"/>
</dbReference>
<proteinExistence type="predicted"/>
<feature type="transmembrane region" description="Helical" evidence="1">
    <location>
        <begin position="12"/>
        <end position="34"/>
    </location>
</feature>
<sequence>MSRHAALPSSPFLARAGCLVGLSLMPHALTIGHVSDLVRNLEFALLKK</sequence>
<gene>
    <name evidence="2" type="ORF">SEVIR_9G282500v2</name>
</gene>
<dbReference type="AlphaFoldDB" id="A0A4U6SYM9"/>
<evidence type="ECO:0000313" key="3">
    <source>
        <dbReference type="Proteomes" id="UP000298652"/>
    </source>
</evidence>
<reference evidence="2" key="1">
    <citation type="submission" date="2019-03" db="EMBL/GenBank/DDBJ databases">
        <title>WGS assembly of Setaria viridis.</title>
        <authorList>
            <person name="Huang P."/>
            <person name="Jenkins J."/>
            <person name="Grimwood J."/>
            <person name="Barry K."/>
            <person name="Healey A."/>
            <person name="Mamidi S."/>
            <person name="Sreedasyam A."/>
            <person name="Shu S."/>
            <person name="Feldman M."/>
            <person name="Wu J."/>
            <person name="Yu Y."/>
            <person name="Chen C."/>
            <person name="Johnson J."/>
            <person name="Rokhsar D."/>
            <person name="Baxter I."/>
            <person name="Schmutz J."/>
            <person name="Brutnell T."/>
            <person name="Kellogg E."/>
        </authorList>
    </citation>
    <scope>NUCLEOTIDE SEQUENCE [LARGE SCALE GENOMIC DNA]</scope>
</reference>
<organism evidence="2 3">
    <name type="scientific">Setaria viridis</name>
    <name type="common">Green bristlegrass</name>
    <name type="synonym">Setaria italica subsp. viridis</name>
    <dbReference type="NCBI Taxonomy" id="4556"/>
    <lineage>
        <taxon>Eukaryota</taxon>
        <taxon>Viridiplantae</taxon>
        <taxon>Streptophyta</taxon>
        <taxon>Embryophyta</taxon>
        <taxon>Tracheophyta</taxon>
        <taxon>Spermatophyta</taxon>
        <taxon>Magnoliopsida</taxon>
        <taxon>Liliopsida</taxon>
        <taxon>Poales</taxon>
        <taxon>Poaceae</taxon>
        <taxon>PACMAD clade</taxon>
        <taxon>Panicoideae</taxon>
        <taxon>Panicodae</taxon>
        <taxon>Paniceae</taxon>
        <taxon>Cenchrinae</taxon>
        <taxon>Setaria</taxon>
    </lineage>
</organism>
<evidence type="ECO:0000256" key="1">
    <source>
        <dbReference type="SAM" id="Phobius"/>
    </source>
</evidence>
<keyword evidence="1" id="KW-1133">Transmembrane helix</keyword>
<protein>
    <submittedName>
        <fullName evidence="2">Uncharacterized protein</fullName>
    </submittedName>
</protein>
<dbReference type="EMBL" id="CM016560">
    <property type="protein sequence ID" value="TKV94267.1"/>
    <property type="molecule type" value="Genomic_DNA"/>
</dbReference>
<evidence type="ECO:0000313" key="2">
    <source>
        <dbReference type="EMBL" id="TKV94267.1"/>
    </source>
</evidence>
<accession>A0A4U6SYM9</accession>